<accession>A0A6I9RJ99</accession>
<feature type="transmembrane region" description="Helical" evidence="3">
    <location>
        <begin position="256"/>
        <end position="277"/>
    </location>
</feature>
<evidence type="ECO:0000313" key="4">
    <source>
        <dbReference type="Proteomes" id="UP000504607"/>
    </source>
</evidence>
<feature type="coiled-coil region" evidence="1">
    <location>
        <begin position="198"/>
        <end position="239"/>
    </location>
</feature>
<dbReference type="AlphaFoldDB" id="A0A6I9RJ99"/>
<dbReference type="KEGG" id="egu:105047038"/>
<keyword evidence="4" id="KW-1185">Reference proteome</keyword>
<dbReference type="RefSeq" id="XP_010924124.1">
    <property type="nucleotide sequence ID" value="XM_010925822.3"/>
</dbReference>
<dbReference type="InParanoid" id="A0A6I9RJ99"/>
<evidence type="ECO:0000256" key="2">
    <source>
        <dbReference type="SAM" id="MobiDB-lite"/>
    </source>
</evidence>
<protein>
    <submittedName>
        <fullName evidence="5">Rootletin</fullName>
    </submittedName>
</protein>
<feature type="coiled-coil region" evidence="1">
    <location>
        <begin position="109"/>
        <end position="150"/>
    </location>
</feature>
<keyword evidence="3" id="KW-0812">Transmembrane</keyword>
<organism evidence="4 5">
    <name type="scientific">Elaeis guineensis var. tenera</name>
    <name type="common">Oil palm</name>
    <dbReference type="NCBI Taxonomy" id="51953"/>
    <lineage>
        <taxon>Eukaryota</taxon>
        <taxon>Viridiplantae</taxon>
        <taxon>Streptophyta</taxon>
        <taxon>Embryophyta</taxon>
        <taxon>Tracheophyta</taxon>
        <taxon>Spermatophyta</taxon>
        <taxon>Magnoliopsida</taxon>
        <taxon>Liliopsida</taxon>
        <taxon>Arecaceae</taxon>
        <taxon>Arecoideae</taxon>
        <taxon>Cocoseae</taxon>
        <taxon>Elaeidinae</taxon>
        <taxon>Elaeis</taxon>
    </lineage>
</organism>
<dbReference type="OrthoDB" id="10465755at2759"/>
<keyword evidence="3" id="KW-0472">Membrane</keyword>
<evidence type="ECO:0000313" key="5">
    <source>
        <dbReference type="RefSeq" id="XP_010924124.1"/>
    </source>
</evidence>
<feature type="coiled-coil region" evidence="1">
    <location>
        <begin position="49"/>
        <end position="83"/>
    </location>
</feature>
<evidence type="ECO:0000256" key="3">
    <source>
        <dbReference type="SAM" id="Phobius"/>
    </source>
</evidence>
<dbReference type="GeneID" id="105047038"/>
<evidence type="ECO:0000256" key="1">
    <source>
        <dbReference type="SAM" id="Coils"/>
    </source>
</evidence>
<name>A0A6I9RJ99_ELAGV</name>
<reference evidence="5" key="1">
    <citation type="submission" date="2025-08" db="UniProtKB">
        <authorList>
            <consortium name="RefSeq"/>
        </authorList>
    </citation>
    <scope>IDENTIFICATION</scope>
</reference>
<dbReference type="Proteomes" id="UP000504607">
    <property type="component" value="Chromosome 6"/>
</dbReference>
<proteinExistence type="predicted"/>
<keyword evidence="1" id="KW-0175">Coiled coil</keyword>
<keyword evidence="3" id="KW-1133">Transmembrane helix</keyword>
<sequence length="283" mass="31080">MESKGDDVLSNPSDAPKKDQTPTLDQDQEVDEEGKKAGLDADADSEGTINLLLDEIRALKAEKRELEVRLDDACKELHRVETDQRSIAAHAHVLEGKLAGTRRDLASTSEAFEALADHLNCALKDLEADKAELADANAMLEAEISALEVRLLAEVEVKEVEVPTLQTRANVLETRVIGLAEDLSRSKKRAEAAVREKVVIRELREEGLEQEIKALEENKNRLERELAGVRSQIEGHLEIQREHDAAVAGTTRAIQLLRVVAGVASLGALIVVGVTVYDLRIVR</sequence>
<feature type="region of interest" description="Disordered" evidence="2">
    <location>
        <begin position="1"/>
        <end position="44"/>
    </location>
</feature>
<gene>
    <name evidence="5" type="primary">LOC105047038</name>
</gene>